<name>A0A9P8PVH1_9ASCO</name>
<sequence>MVLLLKNCEIAETNSLIGNNDSTSLKTDDNDDFNSEFSNSIFNRPIIDCTNDPNEPFISSFSISSVSESNKVDDTFNFNDETLAFSPDNDELMYLIKLTFNDCNSEELNDNKVELMIAFEDSLLGSVGINFHKSINDVNEFNCSTAAKFFKNDEENSDNDLDSEIRFFEIEAEYCKPIKYNIV</sequence>
<reference evidence="1" key="1">
    <citation type="journal article" date="2021" name="Open Biol.">
        <title>Shared evolutionary footprints suggest mitochondrial oxidative damage underlies multiple complex I losses in fungi.</title>
        <authorList>
            <person name="Schikora-Tamarit M.A."/>
            <person name="Marcet-Houben M."/>
            <person name="Nosek J."/>
            <person name="Gabaldon T."/>
        </authorList>
    </citation>
    <scope>NUCLEOTIDE SEQUENCE</scope>
    <source>
        <strain evidence="1">CBS6341</strain>
    </source>
</reference>
<organism evidence="1 2">
    <name type="scientific">Wickerhamomyces mucosus</name>
    <dbReference type="NCBI Taxonomy" id="1378264"/>
    <lineage>
        <taxon>Eukaryota</taxon>
        <taxon>Fungi</taxon>
        <taxon>Dikarya</taxon>
        <taxon>Ascomycota</taxon>
        <taxon>Saccharomycotina</taxon>
        <taxon>Saccharomycetes</taxon>
        <taxon>Phaffomycetales</taxon>
        <taxon>Wickerhamomycetaceae</taxon>
        <taxon>Wickerhamomyces</taxon>
    </lineage>
</organism>
<dbReference type="AlphaFoldDB" id="A0A9P8PVH1"/>
<gene>
    <name evidence="1" type="ORF">WICMUC_001575</name>
</gene>
<protein>
    <submittedName>
        <fullName evidence="1">Uncharacterized protein</fullName>
    </submittedName>
</protein>
<reference evidence="1" key="2">
    <citation type="submission" date="2021-01" db="EMBL/GenBank/DDBJ databases">
        <authorList>
            <person name="Schikora-Tamarit M.A."/>
        </authorList>
    </citation>
    <scope>NUCLEOTIDE SEQUENCE</scope>
    <source>
        <strain evidence="1">CBS6341</strain>
    </source>
</reference>
<dbReference type="EMBL" id="JAEUBF010000448">
    <property type="protein sequence ID" value="KAH3678342.1"/>
    <property type="molecule type" value="Genomic_DNA"/>
</dbReference>
<comment type="caution">
    <text evidence="1">The sequence shown here is derived from an EMBL/GenBank/DDBJ whole genome shotgun (WGS) entry which is preliminary data.</text>
</comment>
<dbReference type="Proteomes" id="UP000769528">
    <property type="component" value="Unassembled WGS sequence"/>
</dbReference>
<proteinExistence type="predicted"/>
<evidence type="ECO:0000313" key="1">
    <source>
        <dbReference type="EMBL" id="KAH3678342.1"/>
    </source>
</evidence>
<evidence type="ECO:0000313" key="2">
    <source>
        <dbReference type="Proteomes" id="UP000769528"/>
    </source>
</evidence>
<accession>A0A9P8PVH1</accession>
<keyword evidence="2" id="KW-1185">Reference proteome</keyword>